<protein>
    <recommendedName>
        <fullName evidence="5">Collagen-like protein</fullName>
    </recommendedName>
</protein>
<evidence type="ECO:0000256" key="1">
    <source>
        <dbReference type="SAM" id="MobiDB-lite"/>
    </source>
</evidence>
<comment type="caution">
    <text evidence="3">The sequence shown here is derived from an EMBL/GenBank/DDBJ whole genome shotgun (WGS) entry which is preliminary data.</text>
</comment>
<dbReference type="RefSeq" id="WP_169222779.1">
    <property type="nucleotide sequence ID" value="NZ_JABBGC010000001.1"/>
</dbReference>
<organism evidence="3 4">
    <name type="scientific">Chitinophaga fulva</name>
    <dbReference type="NCBI Taxonomy" id="2728842"/>
    <lineage>
        <taxon>Bacteria</taxon>
        <taxon>Pseudomonadati</taxon>
        <taxon>Bacteroidota</taxon>
        <taxon>Chitinophagia</taxon>
        <taxon>Chitinophagales</taxon>
        <taxon>Chitinophagaceae</taxon>
        <taxon>Chitinophaga</taxon>
    </lineage>
</organism>
<feature type="chain" id="PRO_5032524606" description="Collagen-like protein" evidence="2">
    <location>
        <begin position="22"/>
        <end position="203"/>
    </location>
</feature>
<keyword evidence="4" id="KW-1185">Reference proteome</keyword>
<feature type="region of interest" description="Disordered" evidence="1">
    <location>
        <begin position="26"/>
        <end position="61"/>
    </location>
</feature>
<reference evidence="3 4" key="1">
    <citation type="submission" date="2020-04" db="EMBL/GenBank/DDBJ databases">
        <title>Chitinophaga sp. G-6-1-13 sp. nov., isolated from soil.</title>
        <authorList>
            <person name="Dahal R.H."/>
            <person name="Chaudhary D.K."/>
        </authorList>
    </citation>
    <scope>NUCLEOTIDE SEQUENCE [LARGE SCALE GENOMIC DNA]</scope>
    <source>
        <strain evidence="3 4">G-6-1-13</strain>
    </source>
</reference>
<feature type="signal peptide" evidence="2">
    <location>
        <begin position="1"/>
        <end position="21"/>
    </location>
</feature>
<feature type="compositionally biased region" description="Gly residues" evidence="1">
    <location>
        <begin position="48"/>
        <end position="58"/>
    </location>
</feature>
<dbReference type="AlphaFoldDB" id="A0A848GL34"/>
<evidence type="ECO:0008006" key="5">
    <source>
        <dbReference type="Google" id="ProtNLM"/>
    </source>
</evidence>
<dbReference type="PROSITE" id="PS51257">
    <property type="entry name" value="PROKAR_LIPOPROTEIN"/>
    <property type="match status" value="1"/>
</dbReference>
<dbReference type="Proteomes" id="UP000583266">
    <property type="component" value="Unassembled WGS sequence"/>
</dbReference>
<evidence type="ECO:0000313" key="4">
    <source>
        <dbReference type="Proteomes" id="UP000583266"/>
    </source>
</evidence>
<keyword evidence="2" id="KW-0732">Signal</keyword>
<sequence length="203" mass="21805">MKRLLHSLASLLLVATTVLFIASCSKSGDPGPAGQQGQKGDKGDKGDTGAGGPGGSKGDPGTANVIYSDWLDIVYKPDTIHRSNGTIDTLGYFANIAAAKLTASILNTGEVKVYINLSSAADPTITSLPYTDLRSGLYIRYVAYQQSIELYSNADVRTVQNNAGLKLYQYRYIIIPGGTAARKTNTINWDNYKEVKTYLGLKD</sequence>
<name>A0A848GL34_9BACT</name>
<accession>A0A848GL34</accession>
<evidence type="ECO:0000256" key="2">
    <source>
        <dbReference type="SAM" id="SignalP"/>
    </source>
</evidence>
<evidence type="ECO:0000313" key="3">
    <source>
        <dbReference type="EMBL" id="NML36638.1"/>
    </source>
</evidence>
<dbReference type="EMBL" id="JABBGC010000001">
    <property type="protein sequence ID" value="NML36638.1"/>
    <property type="molecule type" value="Genomic_DNA"/>
</dbReference>
<proteinExistence type="predicted"/>
<gene>
    <name evidence="3" type="ORF">HHL17_05450</name>
</gene>
<feature type="compositionally biased region" description="Low complexity" evidence="1">
    <location>
        <begin position="27"/>
        <end position="38"/>
    </location>
</feature>